<accession>A0A0H2RH45</accession>
<keyword evidence="1" id="KW-0812">Transmembrane</keyword>
<dbReference type="Pfam" id="PF20151">
    <property type="entry name" value="DUF6533"/>
    <property type="match status" value="1"/>
</dbReference>
<feature type="transmembrane region" description="Helical" evidence="1">
    <location>
        <begin position="77"/>
        <end position="97"/>
    </location>
</feature>
<protein>
    <recommendedName>
        <fullName evidence="2">DUF6533 domain-containing protein</fullName>
    </recommendedName>
</protein>
<evidence type="ECO:0000256" key="1">
    <source>
        <dbReference type="SAM" id="Phobius"/>
    </source>
</evidence>
<keyword evidence="4" id="KW-1185">Reference proteome</keyword>
<evidence type="ECO:0000313" key="3">
    <source>
        <dbReference type="EMBL" id="KLO08838.1"/>
    </source>
</evidence>
<dbReference type="InterPro" id="IPR045340">
    <property type="entry name" value="DUF6533"/>
</dbReference>
<keyword evidence="1" id="KW-0472">Membrane</keyword>
<name>A0A0H2RH45_9AGAM</name>
<dbReference type="EMBL" id="KQ086075">
    <property type="protein sequence ID" value="KLO08838.1"/>
    <property type="molecule type" value="Genomic_DNA"/>
</dbReference>
<reference evidence="3 4" key="1">
    <citation type="submission" date="2015-04" db="EMBL/GenBank/DDBJ databases">
        <title>Complete genome sequence of Schizopora paradoxa KUC8140, a cosmopolitan wood degrader in East Asia.</title>
        <authorList>
            <consortium name="DOE Joint Genome Institute"/>
            <person name="Min B."/>
            <person name="Park H."/>
            <person name="Jang Y."/>
            <person name="Kim J.-J."/>
            <person name="Kim K.H."/>
            <person name="Pangilinan J."/>
            <person name="Lipzen A."/>
            <person name="Riley R."/>
            <person name="Grigoriev I.V."/>
            <person name="Spatafora J.W."/>
            <person name="Choi I.-G."/>
        </authorList>
    </citation>
    <scope>NUCLEOTIDE SEQUENCE [LARGE SCALE GENOMIC DNA]</scope>
    <source>
        <strain evidence="3 4">KUC8140</strain>
    </source>
</reference>
<dbReference type="Proteomes" id="UP000053477">
    <property type="component" value="Unassembled WGS sequence"/>
</dbReference>
<organism evidence="3 4">
    <name type="scientific">Schizopora paradoxa</name>
    <dbReference type="NCBI Taxonomy" id="27342"/>
    <lineage>
        <taxon>Eukaryota</taxon>
        <taxon>Fungi</taxon>
        <taxon>Dikarya</taxon>
        <taxon>Basidiomycota</taxon>
        <taxon>Agaricomycotina</taxon>
        <taxon>Agaricomycetes</taxon>
        <taxon>Hymenochaetales</taxon>
        <taxon>Schizoporaceae</taxon>
        <taxon>Schizopora</taxon>
    </lineage>
</organism>
<evidence type="ECO:0000313" key="4">
    <source>
        <dbReference type="Proteomes" id="UP000053477"/>
    </source>
</evidence>
<sequence length="303" mass="34580">MDILINDFRTFRTVQVRTPQPGYSRDSRPDCEENVIVLFCIDVEQAYQYTIKLDEEIRYLWGRRISVGSVLIALCRYLPFINILAIIGLSIGIHALIRSFLKVVLFTRAYAVWGRSKRILFLLGVVLVGCGTGSAYNLAKLEPPRSSNIFRPNSPQMALVLLLIKSVQHARDMRNMDLGGHKRSIIDVMARDGEYVTGELALYYSSVYRRCIESINIVNVVFLGRIQPNLRVFLFTLQGALQNIMCSRLLFHIRNVNESPNGSLASHSTNVQTLSSFQVRQETEDYLDSEFLCLLLTSNYWLT</sequence>
<dbReference type="InParanoid" id="A0A0H2RH45"/>
<feature type="domain" description="DUF6533" evidence="2">
    <location>
        <begin position="47"/>
        <end position="81"/>
    </location>
</feature>
<feature type="transmembrane region" description="Helical" evidence="1">
    <location>
        <begin position="118"/>
        <end position="139"/>
    </location>
</feature>
<dbReference type="AlphaFoldDB" id="A0A0H2RH45"/>
<proteinExistence type="predicted"/>
<dbReference type="OrthoDB" id="2958007at2759"/>
<keyword evidence="1" id="KW-1133">Transmembrane helix</keyword>
<gene>
    <name evidence="3" type="ORF">SCHPADRAFT_893561</name>
</gene>
<evidence type="ECO:0000259" key="2">
    <source>
        <dbReference type="Pfam" id="PF20151"/>
    </source>
</evidence>